<dbReference type="GO" id="GO:0020037">
    <property type="term" value="F:heme binding"/>
    <property type="evidence" value="ECO:0007669"/>
    <property type="project" value="InterPro"/>
</dbReference>
<feature type="domain" description="Cytochrome c" evidence="8">
    <location>
        <begin position="24"/>
        <end position="100"/>
    </location>
</feature>
<gene>
    <name evidence="9" type="ORF">M911_16435</name>
</gene>
<evidence type="ECO:0000313" key="9">
    <source>
        <dbReference type="EMBL" id="AHK80457.1"/>
    </source>
</evidence>
<keyword evidence="4" id="KW-0249">Electron transport</keyword>
<feature type="chain" id="PRO_5004910833" description="Cytochrome c domain-containing protein" evidence="7">
    <location>
        <begin position="25"/>
        <end position="100"/>
    </location>
</feature>
<keyword evidence="5 6" id="KW-0408">Iron</keyword>
<evidence type="ECO:0000256" key="3">
    <source>
        <dbReference type="ARBA" id="ARBA00022723"/>
    </source>
</evidence>
<dbReference type="GO" id="GO:0046872">
    <property type="term" value="F:metal ion binding"/>
    <property type="evidence" value="ECO:0007669"/>
    <property type="project" value="UniProtKB-KW"/>
</dbReference>
<dbReference type="KEGG" id="hhc:M911_16435"/>
<evidence type="ECO:0000259" key="8">
    <source>
        <dbReference type="PROSITE" id="PS51007"/>
    </source>
</evidence>
<keyword evidence="3 6" id="KW-0479">Metal-binding</keyword>
<feature type="signal peptide" evidence="7">
    <location>
        <begin position="1"/>
        <end position="24"/>
    </location>
</feature>
<keyword evidence="10" id="KW-1185">Reference proteome</keyword>
<reference evidence="10" key="2">
    <citation type="submission" date="2014-02" db="EMBL/GenBank/DDBJ databases">
        <title>Draft Genome Sequence of extremely halophilic bacteria Halorhodospira halochloris.</title>
        <authorList>
            <person name="Singh K.S."/>
        </authorList>
    </citation>
    <scope>NUCLEOTIDE SEQUENCE [LARGE SCALE GENOMIC DNA]</scope>
    <source>
        <strain evidence="10">A</strain>
    </source>
</reference>
<dbReference type="PATRIC" id="fig|1354791.3.peg.613"/>
<keyword evidence="2 6" id="KW-0349">Heme</keyword>
<sequence>MIRKHITSATLALAAIGAVSVVQADVTRGELMATTCFACHGTDGHSAGSMPSIYGYPPEIMINQMKAFRDGRRPATVMDRHATGYTDEEIELIAEYLSRQ</sequence>
<keyword evidence="1" id="KW-0813">Transport</keyword>
<evidence type="ECO:0000313" key="10">
    <source>
        <dbReference type="Proteomes" id="UP000019442"/>
    </source>
</evidence>
<organism evidence="9 10">
    <name type="scientific">Ectothiorhodospira haloalkaliphila</name>
    <dbReference type="NCBI Taxonomy" id="421628"/>
    <lineage>
        <taxon>Bacteria</taxon>
        <taxon>Pseudomonadati</taxon>
        <taxon>Pseudomonadota</taxon>
        <taxon>Gammaproteobacteria</taxon>
        <taxon>Chromatiales</taxon>
        <taxon>Ectothiorhodospiraceae</taxon>
        <taxon>Ectothiorhodospira</taxon>
    </lineage>
</organism>
<dbReference type="Pfam" id="PF00034">
    <property type="entry name" value="Cytochrom_C"/>
    <property type="match status" value="1"/>
</dbReference>
<dbReference type="InterPro" id="IPR050597">
    <property type="entry name" value="Cytochrome_c_Oxidase_Subunit"/>
</dbReference>
<accession>W8KTU9</accession>
<evidence type="ECO:0000256" key="5">
    <source>
        <dbReference type="ARBA" id="ARBA00023004"/>
    </source>
</evidence>
<dbReference type="EMBL" id="CP007268">
    <property type="protein sequence ID" value="AHK80457.1"/>
    <property type="molecule type" value="Genomic_DNA"/>
</dbReference>
<proteinExistence type="predicted"/>
<dbReference type="PANTHER" id="PTHR33751">
    <property type="entry name" value="CBB3-TYPE CYTOCHROME C OXIDASE SUBUNIT FIXP"/>
    <property type="match status" value="1"/>
</dbReference>
<dbReference type="InterPro" id="IPR009056">
    <property type="entry name" value="Cyt_c-like_dom"/>
</dbReference>
<evidence type="ECO:0000256" key="7">
    <source>
        <dbReference type="SAM" id="SignalP"/>
    </source>
</evidence>
<name>W8KTU9_9GAMM</name>
<evidence type="ECO:0000256" key="2">
    <source>
        <dbReference type="ARBA" id="ARBA00022617"/>
    </source>
</evidence>
<dbReference type="RefSeq" id="WP_025283023.1">
    <property type="nucleotide sequence ID" value="NZ_CP007268.1"/>
</dbReference>
<dbReference type="GO" id="GO:0009055">
    <property type="term" value="F:electron transfer activity"/>
    <property type="evidence" value="ECO:0007669"/>
    <property type="project" value="InterPro"/>
</dbReference>
<dbReference type="HOGENOM" id="CLU_128253_2_3_6"/>
<dbReference type="InterPro" id="IPR036909">
    <property type="entry name" value="Cyt_c-like_dom_sf"/>
</dbReference>
<protein>
    <recommendedName>
        <fullName evidence="8">Cytochrome c domain-containing protein</fullName>
    </recommendedName>
</protein>
<dbReference type="Gene3D" id="1.10.760.10">
    <property type="entry name" value="Cytochrome c-like domain"/>
    <property type="match status" value="1"/>
</dbReference>
<keyword evidence="7" id="KW-0732">Signal</keyword>
<dbReference type="Proteomes" id="UP000019442">
    <property type="component" value="Chromosome"/>
</dbReference>
<dbReference type="PANTHER" id="PTHR33751:SF9">
    <property type="entry name" value="CYTOCHROME C4"/>
    <property type="match status" value="1"/>
</dbReference>
<dbReference type="SUPFAM" id="SSF46626">
    <property type="entry name" value="Cytochrome c"/>
    <property type="match status" value="1"/>
</dbReference>
<evidence type="ECO:0000256" key="6">
    <source>
        <dbReference type="PROSITE-ProRule" id="PRU00433"/>
    </source>
</evidence>
<dbReference type="OrthoDB" id="188778at2"/>
<evidence type="ECO:0000256" key="4">
    <source>
        <dbReference type="ARBA" id="ARBA00022982"/>
    </source>
</evidence>
<evidence type="ECO:0000256" key="1">
    <source>
        <dbReference type="ARBA" id="ARBA00022448"/>
    </source>
</evidence>
<dbReference type="AlphaFoldDB" id="W8KTU9"/>
<reference evidence="9 10" key="1">
    <citation type="journal article" date="2014" name="J Genomics">
        <title>Draft Genome Sequence of the Extremely Halophilic Phototrophic Purple Sulfur Bacterium Halorhodospira halochloris.</title>
        <authorList>
            <person name="Singh K.S."/>
            <person name="Kirksey J."/>
            <person name="Hoff W.D."/>
            <person name="Deole R."/>
        </authorList>
    </citation>
    <scope>NUCLEOTIDE SEQUENCE [LARGE SCALE GENOMIC DNA]</scope>
    <source>
        <strain evidence="9 10">A</strain>
    </source>
</reference>
<dbReference type="PROSITE" id="PS51007">
    <property type="entry name" value="CYTC"/>
    <property type="match status" value="1"/>
</dbReference>